<evidence type="ECO:0000313" key="2">
    <source>
        <dbReference type="EMBL" id="GCA62599.1"/>
    </source>
</evidence>
<feature type="region of interest" description="Disordered" evidence="1">
    <location>
        <begin position="338"/>
        <end position="383"/>
    </location>
</feature>
<organism evidence="2 3">
    <name type="scientific">Kipferlia bialata</name>
    <dbReference type="NCBI Taxonomy" id="797122"/>
    <lineage>
        <taxon>Eukaryota</taxon>
        <taxon>Metamonada</taxon>
        <taxon>Carpediemonas-like organisms</taxon>
        <taxon>Kipferlia</taxon>
    </lineage>
</organism>
<protein>
    <submittedName>
        <fullName evidence="2">Uncharacterized protein</fullName>
    </submittedName>
</protein>
<proteinExistence type="predicted"/>
<dbReference type="InterPro" id="IPR015915">
    <property type="entry name" value="Kelch-typ_b-propeller"/>
</dbReference>
<dbReference type="EMBL" id="BDIP01000970">
    <property type="protein sequence ID" value="GCA62599.1"/>
    <property type="molecule type" value="Genomic_DNA"/>
</dbReference>
<dbReference type="AlphaFoldDB" id="A0A391NVW4"/>
<dbReference type="Proteomes" id="UP000265618">
    <property type="component" value="Unassembled WGS sequence"/>
</dbReference>
<name>A0A391NVW4_9EUKA</name>
<comment type="caution">
    <text evidence="2">The sequence shown here is derived from an EMBL/GenBank/DDBJ whole genome shotgun (WGS) entry which is preliminary data.</text>
</comment>
<evidence type="ECO:0000256" key="1">
    <source>
        <dbReference type="SAM" id="MobiDB-lite"/>
    </source>
</evidence>
<reference evidence="2 3" key="1">
    <citation type="journal article" date="2018" name="PLoS ONE">
        <title>The draft genome of Kipferlia bialata reveals reductive genome evolution in fornicate parasites.</title>
        <authorList>
            <person name="Tanifuji G."/>
            <person name="Takabayashi S."/>
            <person name="Kume K."/>
            <person name="Takagi M."/>
            <person name="Nakayama T."/>
            <person name="Kamikawa R."/>
            <person name="Inagaki Y."/>
            <person name="Hashimoto T."/>
        </authorList>
    </citation>
    <scope>NUCLEOTIDE SEQUENCE [LARGE SCALE GENOMIC DNA]</scope>
    <source>
        <strain evidence="2">NY0173</strain>
    </source>
</reference>
<evidence type="ECO:0000313" key="3">
    <source>
        <dbReference type="Proteomes" id="UP000265618"/>
    </source>
</evidence>
<accession>A0A391NVW4</accession>
<keyword evidence="3" id="KW-1185">Reference proteome</keyword>
<gene>
    <name evidence="2" type="ORF">KIPB_004520</name>
</gene>
<sequence>MTAPVSIRVEPVSPVGADHLVMCGSGPLLSVNDTRVHSVWIEEGEGGGLTLSQGRTCGVSTPRKTSRPYHKTLVAPWSPGAQHYHRLPGRLFHFQSIQHACCTVKGLSLQTGHWKVLHQLDGGLDVPTYTVDHAVGKGGYIMALGCKKEFKLRVGRESTMFSSGGVPSIPLPPFAPIVSTATDTDTPTHSGAPVSCGGGLHLIRTDTFWGVSEHIRSEEAGTRWGAPVPLPFPTAHPAVVTYAGYLVVIGGRAHENRVHALSTDDPSAEWRDWGTLPLSLDRAVATKLDDDTFFLSGYAEIIGDTGEVEGEERVCYRVTFGEGEGEEDEYFIGERERRRRERVREKEKENELLREIERDRERERERQRAERERARESLGMRKY</sequence>
<dbReference type="SUPFAM" id="SSF117281">
    <property type="entry name" value="Kelch motif"/>
    <property type="match status" value="1"/>
</dbReference>